<evidence type="ECO:0000256" key="1">
    <source>
        <dbReference type="ARBA" id="ARBA00007050"/>
    </source>
</evidence>
<dbReference type="OMA" id="LMCANEV"/>
<evidence type="ECO:0000259" key="13">
    <source>
        <dbReference type="Pfam" id="PF03801"/>
    </source>
</evidence>
<sequence>MRRTTLGPVHSSAFNSDSRASLGGSKSRMSVGGPTRRGRASMAPTAGGGAAAAASSRRDSMASRRGSVAGPASGRASLYGGGRSAVSRRAADPRPVASREFINEQVNELIMFLAQNNYNQRISHKMFNPPTSKDFKSVVAFLFKLLDEGYEIEGRMEDEVPLVFKALRYPFSISKTGLTAVGSPHTWPALLAALSWLVELLQYDGVVRDAEEDDDDGAAVDGGDERLFFKYLRRSYEAFLSGDDDRHEALDAEISGTFQAKQEEIAAETAEIQDEAARLRAELEALRSQESALPESRSRRADLVSDKGKFEDLIGQLEAHQAALDAKLKQRSDEADGKEAEAEEARRALEEARHTVDTQELCPEDVERMEAQRAKHRERAAAVARQREQAALELDEADAALGAALERLEAQLEAYTRAAGSLRLLAPDDENAEGVNFELELDMGRLGGDGLADGGASSLAASRIGGGGGGGAAAGSAAGRRESLSAQLSRLSTADILGTDVRGVIRPALRELKSTLHARTGQAKSAEAELRDATEAAREGAEDLRARRAEATKRVQSLTETYKREKSAVDRSLEGLVARTDDVEAQVEAARKELAEAEEEASRVDERALRRIREAANRRVDEARRQTEQAVAALRADTEAVAAHVDRIRGLLASAATDVEASVQAAISGARARAQHIEDRCREH</sequence>
<evidence type="ECO:0000256" key="9">
    <source>
        <dbReference type="ARBA" id="ARBA00023328"/>
    </source>
</evidence>
<evidence type="ECO:0000256" key="10">
    <source>
        <dbReference type="RuleBase" id="RU368072"/>
    </source>
</evidence>
<keyword evidence="8 10" id="KW-0131">Cell cycle</keyword>
<accession>A0A5A8E1Z1</accession>
<dbReference type="PANTHER" id="PTHR10643">
    <property type="entry name" value="KINETOCHORE PROTEIN NDC80"/>
    <property type="match status" value="1"/>
</dbReference>
<evidence type="ECO:0000313" key="14">
    <source>
        <dbReference type="EMBL" id="KAA0152771.1"/>
    </source>
</evidence>
<evidence type="ECO:0000313" key="16">
    <source>
        <dbReference type="Proteomes" id="UP000323011"/>
    </source>
</evidence>
<name>A0A5A8E1Z1_CAFRO</name>
<feature type="coiled-coil region" evidence="11">
    <location>
        <begin position="262"/>
        <end position="289"/>
    </location>
</feature>
<evidence type="ECO:0000256" key="4">
    <source>
        <dbReference type="ARBA" id="ARBA00022776"/>
    </source>
</evidence>
<keyword evidence="2 10" id="KW-0158">Chromosome</keyword>
<protein>
    <recommendedName>
        <fullName evidence="10">Kinetochore protein NDC80</fullName>
    </recommendedName>
</protein>
<feature type="compositionally biased region" description="Low complexity" evidence="12">
    <location>
        <begin position="40"/>
        <end position="55"/>
    </location>
</feature>
<gene>
    <name evidence="15" type="ORF">FNF28_00691</name>
    <name evidence="14" type="ORF">FNF29_03658</name>
</gene>
<feature type="domain" description="Kinetochore protein Ndc80 CH" evidence="13">
    <location>
        <begin position="64"/>
        <end position="203"/>
    </location>
</feature>
<feature type="region of interest" description="Disordered" evidence="12">
    <location>
        <begin position="1"/>
        <end position="94"/>
    </location>
</feature>
<comment type="caution">
    <text evidence="15">The sequence shown here is derived from an EMBL/GenBank/DDBJ whole genome shotgun (WGS) entry which is preliminary data.</text>
</comment>
<evidence type="ECO:0000313" key="17">
    <source>
        <dbReference type="Proteomes" id="UP000324907"/>
    </source>
</evidence>
<keyword evidence="3 10" id="KW-0132">Cell division</keyword>
<comment type="subunit">
    <text evidence="10">Component of the NDC80 complex.</text>
</comment>
<dbReference type="Proteomes" id="UP000323011">
    <property type="component" value="Unassembled WGS sequence"/>
</dbReference>
<keyword evidence="6 11" id="KW-0175">Coiled coil</keyword>
<dbReference type="PANTHER" id="PTHR10643:SF2">
    <property type="entry name" value="KINETOCHORE PROTEIN NDC80 HOMOLOG"/>
    <property type="match status" value="1"/>
</dbReference>
<evidence type="ECO:0000256" key="5">
    <source>
        <dbReference type="ARBA" id="ARBA00022838"/>
    </source>
</evidence>
<evidence type="ECO:0000256" key="8">
    <source>
        <dbReference type="ARBA" id="ARBA00023306"/>
    </source>
</evidence>
<comment type="similarity">
    <text evidence="1 10">Belongs to the NDC80/HEC1 family.</text>
</comment>
<keyword evidence="16" id="KW-1185">Reference proteome</keyword>
<dbReference type="GO" id="GO:0051301">
    <property type="term" value="P:cell division"/>
    <property type="evidence" value="ECO:0007669"/>
    <property type="project" value="UniProtKB-UniRule"/>
</dbReference>
<dbReference type="InterPro" id="IPR038273">
    <property type="entry name" value="Ndc80_sf"/>
</dbReference>
<dbReference type="Proteomes" id="UP000324907">
    <property type="component" value="Unassembled WGS sequence"/>
</dbReference>
<dbReference type="GO" id="GO:0005634">
    <property type="term" value="C:nucleus"/>
    <property type="evidence" value="ECO:0007669"/>
    <property type="project" value="UniProtKB-SubCell"/>
</dbReference>
<evidence type="ECO:0000313" key="15">
    <source>
        <dbReference type="EMBL" id="KAA0171479.1"/>
    </source>
</evidence>
<dbReference type="EMBL" id="VLTN01000019">
    <property type="protein sequence ID" value="KAA0152771.1"/>
    <property type="molecule type" value="Genomic_DNA"/>
</dbReference>
<keyword evidence="4 10" id="KW-0498">Mitosis</keyword>
<dbReference type="EMBL" id="VLTL01000006">
    <property type="protein sequence ID" value="KAA0171479.1"/>
    <property type="molecule type" value="Genomic_DNA"/>
</dbReference>
<dbReference type="GO" id="GO:0031262">
    <property type="term" value="C:Ndc80 complex"/>
    <property type="evidence" value="ECO:0007669"/>
    <property type="project" value="UniProtKB-UniRule"/>
</dbReference>
<comment type="subcellular location">
    <subcellularLocation>
        <location evidence="10">Chromosome</location>
        <location evidence="10">Centromere</location>
        <location evidence="10">Kinetochore</location>
    </subcellularLocation>
    <subcellularLocation>
        <location evidence="10">Nucleus</location>
    </subcellularLocation>
</comment>
<dbReference type="GO" id="GO:0051315">
    <property type="term" value="P:attachment of mitotic spindle microtubules to kinetochore"/>
    <property type="evidence" value="ECO:0007669"/>
    <property type="project" value="UniProtKB-UniRule"/>
</dbReference>
<organism evidence="15 17">
    <name type="scientific">Cafeteria roenbergensis</name>
    <name type="common">Marine flagellate</name>
    <dbReference type="NCBI Taxonomy" id="33653"/>
    <lineage>
        <taxon>Eukaryota</taxon>
        <taxon>Sar</taxon>
        <taxon>Stramenopiles</taxon>
        <taxon>Bigyra</taxon>
        <taxon>Opalozoa</taxon>
        <taxon>Bicosoecida</taxon>
        <taxon>Cafeteriaceae</taxon>
        <taxon>Cafeteria</taxon>
    </lineage>
</organism>
<feature type="coiled-coil region" evidence="11">
    <location>
        <begin position="328"/>
        <end position="425"/>
    </location>
</feature>
<comment type="function">
    <text evidence="10">Acts as a component of the essential kinetochore-associated NDC80 complex, which is required for chromosome segregation and spindle checkpoint activity.</text>
</comment>
<dbReference type="Gene3D" id="1.10.418.30">
    <property type="entry name" value="Ncd80 complex, Ncd80 subunit"/>
    <property type="match status" value="1"/>
</dbReference>
<dbReference type="Gene3D" id="6.10.250.1950">
    <property type="match status" value="1"/>
</dbReference>
<evidence type="ECO:0000256" key="11">
    <source>
        <dbReference type="SAM" id="Coils"/>
    </source>
</evidence>
<dbReference type="InterPro" id="IPR005550">
    <property type="entry name" value="Kinetochore_Ndc80"/>
</dbReference>
<keyword evidence="5 10" id="KW-0995">Kinetochore</keyword>
<evidence type="ECO:0000256" key="12">
    <source>
        <dbReference type="SAM" id="MobiDB-lite"/>
    </source>
</evidence>
<dbReference type="Pfam" id="PF03801">
    <property type="entry name" value="Ndc80_HEC"/>
    <property type="match status" value="1"/>
</dbReference>
<keyword evidence="9 10" id="KW-0137">Centromere</keyword>
<evidence type="ECO:0000256" key="3">
    <source>
        <dbReference type="ARBA" id="ARBA00022618"/>
    </source>
</evidence>
<evidence type="ECO:0000256" key="7">
    <source>
        <dbReference type="ARBA" id="ARBA00023242"/>
    </source>
</evidence>
<keyword evidence="7 10" id="KW-0539">Nucleus</keyword>
<proteinExistence type="inferred from homology"/>
<evidence type="ECO:0000256" key="2">
    <source>
        <dbReference type="ARBA" id="ARBA00022454"/>
    </source>
</evidence>
<evidence type="ECO:0000256" key="6">
    <source>
        <dbReference type="ARBA" id="ARBA00023054"/>
    </source>
</evidence>
<dbReference type="AlphaFoldDB" id="A0A5A8E1Z1"/>
<dbReference type="InterPro" id="IPR055260">
    <property type="entry name" value="Ndc80_CH"/>
</dbReference>
<reference evidence="16 17" key="1">
    <citation type="submission" date="2019-07" db="EMBL/GenBank/DDBJ databases">
        <title>Genomes of Cafeteria roenbergensis.</title>
        <authorList>
            <person name="Fischer M.G."/>
            <person name="Hackl T."/>
            <person name="Roman M."/>
        </authorList>
    </citation>
    <scope>NUCLEOTIDE SEQUENCE [LARGE SCALE GENOMIC DNA]</scope>
    <source>
        <strain evidence="14 16">BVI</strain>
        <strain evidence="15 17">RCC970-E3</strain>
    </source>
</reference>
<feature type="coiled-coil region" evidence="11">
    <location>
        <begin position="523"/>
        <end position="633"/>
    </location>
</feature>